<organism evidence="1 2">
    <name type="scientific">Propioniciclava sinopodophylli</name>
    <dbReference type="NCBI Taxonomy" id="1837344"/>
    <lineage>
        <taxon>Bacteria</taxon>
        <taxon>Bacillati</taxon>
        <taxon>Actinomycetota</taxon>
        <taxon>Actinomycetes</taxon>
        <taxon>Propionibacteriales</taxon>
        <taxon>Propionibacteriaceae</taxon>
        <taxon>Propioniciclava</taxon>
    </lineage>
</organism>
<evidence type="ECO:0000313" key="2">
    <source>
        <dbReference type="Proteomes" id="UP000292373"/>
    </source>
</evidence>
<dbReference type="EMBL" id="SDMQ01000001">
    <property type="protein sequence ID" value="TBT88644.1"/>
    <property type="molecule type" value="Genomic_DNA"/>
</dbReference>
<accession>A0A4Q9KH21</accession>
<protein>
    <submittedName>
        <fullName evidence="1">Uncharacterized protein</fullName>
    </submittedName>
</protein>
<keyword evidence="2" id="KW-1185">Reference proteome</keyword>
<gene>
    <name evidence="1" type="ORF">ET989_01480</name>
</gene>
<dbReference type="RefSeq" id="WP_131166772.1">
    <property type="nucleotide sequence ID" value="NZ_SDMQ01000001.1"/>
</dbReference>
<reference evidence="1 2" key="1">
    <citation type="submission" date="2019-01" db="EMBL/GenBank/DDBJ databases">
        <title>Lactibacter flavus gen. nov., sp. nov., a novel bacterium of the family Propionibacteriaceae isolated from raw milk and dairy products.</title>
        <authorList>
            <person name="Huptas C."/>
            <person name="Wenning M."/>
            <person name="Breitenwieser F."/>
            <person name="Doll E."/>
            <person name="Von Neubeck M."/>
            <person name="Busse H.-J."/>
            <person name="Scherer S."/>
        </authorList>
    </citation>
    <scope>NUCLEOTIDE SEQUENCE [LARGE SCALE GENOMIC DNA]</scope>
    <source>
        <strain evidence="1 2">KCTC 33808</strain>
    </source>
</reference>
<name>A0A4Q9KH21_9ACTN</name>
<dbReference type="OrthoDB" id="9964768at2"/>
<sequence>MPSRPSDAPHAPHRVDAVLDEFYALRTPSGDPVLDAIATAIFVEDAFGVTLSDAEIDPAHLAGRNAVRNLVTRHLA</sequence>
<evidence type="ECO:0000313" key="1">
    <source>
        <dbReference type="EMBL" id="TBT88644.1"/>
    </source>
</evidence>
<proteinExistence type="predicted"/>
<dbReference type="Proteomes" id="UP000292373">
    <property type="component" value="Unassembled WGS sequence"/>
</dbReference>
<dbReference type="AlphaFoldDB" id="A0A4Q9KH21"/>
<comment type="caution">
    <text evidence="1">The sequence shown here is derived from an EMBL/GenBank/DDBJ whole genome shotgun (WGS) entry which is preliminary data.</text>
</comment>